<keyword evidence="13" id="KW-0594">Phospholipid biosynthesis</keyword>
<keyword evidence="14" id="KW-1208">Phospholipid metabolism</keyword>
<feature type="binding site" evidence="16">
    <location>
        <position position="61"/>
    </location>
    <ligand>
        <name>substrate</name>
    </ligand>
</feature>
<evidence type="ECO:0000313" key="21">
    <source>
        <dbReference type="Proteomes" id="UP000199427"/>
    </source>
</evidence>
<protein>
    <submittedName>
        <fullName evidence="20">Undecaprenol kinase</fullName>
    </submittedName>
</protein>
<evidence type="ECO:0000256" key="8">
    <source>
        <dbReference type="ARBA" id="ARBA00022777"/>
    </source>
</evidence>
<dbReference type="Pfam" id="PF01219">
    <property type="entry name" value="DAGK_prokar"/>
    <property type="match status" value="1"/>
</dbReference>
<keyword evidence="4" id="KW-0444">Lipid biosynthesis</keyword>
<evidence type="ECO:0000256" key="18">
    <source>
        <dbReference type="PIRSR" id="PIRSR600829-4"/>
    </source>
</evidence>
<dbReference type="EMBL" id="FOES01000004">
    <property type="protein sequence ID" value="SEP89699.1"/>
    <property type="molecule type" value="Genomic_DNA"/>
</dbReference>
<evidence type="ECO:0000256" key="7">
    <source>
        <dbReference type="ARBA" id="ARBA00022741"/>
    </source>
</evidence>
<keyword evidence="21" id="KW-1185">Reference proteome</keyword>
<accession>A0A1H9BLD9</accession>
<sequence>MNKIGFRHAIRGIFKAIQFERNMKIHMVAMLIVLFTGLILTLNAIEWVFILIAIAIVLIAELLNTSIEKITDQIFTGRHEHARNIKDISAGAVLVAAIFAAMIGIIIFLPKIINFF</sequence>
<feature type="binding site" evidence="17">
    <location>
        <begin position="86"/>
        <end position="87"/>
    </location>
    <ligand>
        <name>ATP</name>
        <dbReference type="ChEBI" id="CHEBI:30616"/>
    </ligand>
</feature>
<evidence type="ECO:0000256" key="6">
    <source>
        <dbReference type="ARBA" id="ARBA00022692"/>
    </source>
</evidence>
<dbReference type="Proteomes" id="UP000199427">
    <property type="component" value="Unassembled WGS sequence"/>
</dbReference>
<evidence type="ECO:0000256" key="14">
    <source>
        <dbReference type="ARBA" id="ARBA00023264"/>
    </source>
</evidence>
<feature type="transmembrane region" description="Helical" evidence="19">
    <location>
        <begin position="88"/>
        <end position="109"/>
    </location>
</feature>
<keyword evidence="10 19" id="KW-1133">Transmembrane helix</keyword>
<name>A0A1H9BLD9_9BACI</name>
<evidence type="ECO:0000256" key="11">
    <source>
        <dbReference type="ARBA" id="ARBA00023098"/>
    </source>
</evidence>
<dbReference type="PANTHER" id="PTHR34299:SF1">
    <property type="entry name" value="DIACYLGLYCEROL KINASE"/>
    <property type="match status" value="1"/>
</dbReference>
<evidence type="ECO:0000256" key="12">
    <source>
        <dbReference type="ARBA" id="ARBA00023136"/>
    </source>
</evidence>
<dbReference type="InterPro" id="IPR000829">
    <property type="entry name" value="DAGK"/>
</dbReference>
<keyword evidence="6 19" id="KW-0812">Transmembrane</keyword>
<evidence type="ECO:0000256" key="1">
    <source>
        <dbReference type="ARBA" id="ARBA00004651"/>
    </source>
</evidence>
<evidence type="ECO:0000256" key="3">
    <source>
        <dbReference type="ARBA" id="ARBA00022475"/>
    </source>
</evidence>
<feature type="transmembrane region" description="Helical" evidence="19">
    <location>
        <begin position="25"/>
        <end position="42"/>
    </location>
</feature>
<evidence type="ECO:0000256" key="16">
    <source>
        <dbReference type="PIRSR" id="PIRSR600829-2"/>
    </source>
</evidence>
<evidence type="ECO:0000256" key="9">
    <source>
        <dbReference type="ARBA" id="ARBA00022840"/>
    </source>
</evidence>
<feature type="transmembrane region" description="Helical" evidence="19">
    <location>
        <begin position="48"/>
        <end position="67"/>
    </location>
</feature>
<feature type="binding site" evidence="17">
    <location>
        <position position="20"/>
    </location>
    <ligand>
        <name>ATP</name>
        <dbReference type="ChEBI" id="CHEBI:30616"/>
    </ligand>
</feature>
<dbReference type="AlphaFoldDB" id="A0A1H9BLD9"/>
<dbReference type="GO" id="GO:0005524">
    <property type="term" value="F:ATP binding"/>
    <property type="evidence" value="ECO:0007669"/>
    <property type="project" value="UniProtKB-KW"/>
</dbReference>
<dbReference type="InterPro" id="IPR033717">
    <property type="entry name" value="UDPK"/>
</dbReference>
<proteinExistence type="inferred from homology"/>
<dbReference type="OrthoDB" id="9789934at2"/>
<evidence type="ECO:0000256" key="4">
    <source>
        <dbReference type="ARBA" id="ARBA00022516"/>
    </source>
</evidence>
<evidence type="ECO:0000256" key="10">
    <source>
        <dbReference type="ARBA" id="ARBA00022989"/>
    </source>
</evidence>
<dbReference type="CDD" id="cd14265">
    <property type="entry name" value="UDPK_IM_like"/>
    <property type="match status" value="1"/>
</dbReference>
<dbReference type="Gene3D" id="1.10.287.3610">
    <property type="match status" value="1"/>
</dbReference>
<dbReference type="STRING" id="571933.SAMN05216362_10418"/>
<reference evidence="20 21" key="1">
    <citation type="submission" date="2016-10" db="EMBL/GenBank/DDBJ databases">
        <authorList>
            <person name="de Groot N.N."/>
        </authorList>
    </citation>
    <scope>NUCLEOTIDE SEQUENCE [LARGE SCALE GENOMIC DNA]</scope>
    <source>
        <strain evidence="20 21">DSM 21633</strain>
    </source>
</reference>
<keyword evidence="7 17" id="KW-0547">Nucleotide-binding</keyword>
<feature type="binding site" evidence="17">
    <location>
        <position position="68"/>
    </location>
    <ligand>
        <name>ATP</name>
        <dbReference type="ChEBI" id="CHEBI:30616"/>
    </ligand>
</feature>
<feature type="binding site" evidence="18">
    <location>
        <position position="68"/>
    </location>
    <ligand>
        <name>a divalent metal cation</name>
        <dbReference type="ChEBI" id="CHEBI:60240"/>
    </ligand>
</feature>
<keyword evidence="18" id="KW-0460">Magnesium</keyword>
<comment type="similarity">
    <text evidence="2">Belongs to the bacterial diacylglycerol kinase family.</text>
</comment>
<keyword evidence="3" id="KW-1003">Cell membrane</keyword>
<comment type="subcellular location">
    <subcellularLocation>
        <location evidence="1">Cell membrane</location>
        <topology evidence="1">Multi-pass membrane protein</topology>
    </subcellularLocation>
</comment>
<organism evidence="20 21">
    <name type="scientific">Piscibacillus halophilus</name>
    <dbReference type="NCBI Taxonomy" id="571933"/>
    <lineage>
        <taxon>Bacteria</taxon>
        <taxon>Bacillati</taxon>
        <taxon>Bacillota</taxon>
        <taxon>Bacilli</taxon>
        <taxon>Bacillales</taxon>
        <taxon>Bacillaceae</taxon>
        <taxon>Piscibacillus</taxon>
    </lineage>
</organism>
<keyword evidence="11" id="KW-0443">Lipid metabolism</keyword>
<dbReference type="RefSeq" id="WP_091772610.1">
    <property type="nucleotide sequence ID" value="NZ_FOES01000004.1"/>
</dbReference>
<evidence type="ECO:0000256" key="5">
    <source>
        <dbReference type="ARBA" id="ARBA00022679"/>
    </source>
</evidence>
<dbReference type="InterPro" id="IPR036945">
    <property type="entry name" value="DAGK_sf"/>
</dbReference>
<dbReference type="GO" id="GO:0008654">
    <property type="term" value="P:phospholipid biosynthetic process"/>
    <property type="evidence" value="ECO:0007669"/>
    <property type="project" value="UniProtKB-KW"/>
</dbReference>
<keyword evidence="18" id="KW-0479">Metal-binding</keyword>
<evidence type="ECO:0000256" key="17">
    <source>
        <dbReference type="PIRSR" id="PIRSR600829-3"/>
    </source>
</evidence>
<dbReference type="PANTHER" id="PTHR34299">
    <property type="entry name" value="DIACYLGLYCEROL KINASE"/>
    <property type="match status" value="1"/>
</dbReference>
<dbReference type="GO" id="GO:0005886">
    <property type="term" value="C:plasma membrane"/>
    <property type="evidence" value="ECO:0007669"/>
    <property type="project" value="UniProtKB-SubCell"/>
</dbReference>
<feature type="active site" description="Proton acceptor" evidence="15">
    <location>
        <position position="61"/>
    </location>
</feature>
<feature type="binding site" evidence="18">
    <location>
        <position position="20"/>
    </location>
    <ligand>
        <name>a divalent metal cation</name>
        <dbReference type="ChEBI" id="CHEBI:60240"/>
    </ligand>
</feature>
<keyword evidence="5" id="KW-0808">Transferase</keyword>
<keyword evidence="9 17" id="KW-0067">ATP-binding</keyword>
<evidence type="ECO:0000313" key="20">
    <source>
        <dbReference type="EMBL" id="SEP89699.1"/>
    </source>
</evidence>
<evidence type="ECO:0000256" key="2">
    <source>
        <dbReference type="ARBA" id="ARBA00005967"/>
    </source>
</evidence>
<dbReference type="GO" id="GO:0016301">
    <property type="term" value="F:kinase activity"/>
    <property type="evidence" value="ECO:0007669"/>
    <property type="project" value="UniProtKB-KW"/>
</dbReference>
<keyword evidence="12 19" id="KW-0472">Membrane</keyword>
<evidence type="ECO:0000256" key="13">
    <source>
        <dbReference type="ARBA" id="ARBA00023209"/>
    </source>
</evidence>
<evidence type="ECO:0000256" key="15">
    <source>
        <dbReference type="PIRSR" id="PIRSR600829-1"/>
    </source>
</evidence>
<evidence type="ECO:0000256" key="19">
    <source>
        <dbReference type="SAM" id="Phobius"/>
    </source>
</evidence>
<keyword evidence="8 20" id="KW-0418">Kinase</keyword>
<gene>
    <name evidence="20" type="ORF">SAMN05216362_10418</name>
</gene>
<comment type="cofactor">
    <cofactor evidence="18">
        <name>Mg(2+)</name>
        <dbReference type="ChEBI" id="CHEBI:18420"/>
    </cofactor>
    <text evidence="18">Mn(2+), Zn(2+), Cd(2+) and Co(2+) support activity to lesser extents.</text>
</comment>
<dbReference type="GO" id="GO:0046872">
    <property type="term" value="F:metal ion binding"/>
    <property type="evidence" value="ECO:0007669"/>
    <property type="project" value="UniProtKB-KW"/>
</dbReference>